<reference evidence="4" key="1">
    <citation type="submission" date="2015-07" db="EMBL/GenBank/DDBJ databases">
        <title>Discovery of a poly(ethylene terephthalate assimilation.</title>
        <authorList>
            <person name="Yoshida S."/>
            <person name="Hiraga K."/>
            <person name="Takehana T."/>
            <person name="Taniguchi I."/>
            <person name="Yamaji H."/>
            <person name="Maeda Y."/>
            <person name="Toyohara K."/>
            <person name="Miyamoto K."/>
            <person name="Kimura Y."/>
            <person name="Oda K."/>
        </authorList>
    </citation>
    <scope>NUCLEOTIDE SEQUENCE [LARGE SCALE GENOMIC DNA]</scope>
    <source>
        <strain evidence="4">NBRC 110686 / TISTR 2288 / 201-F6</strain>
    </source>
</reference>
<dbReference type="GO" id="GO:0033608">
    <property type="term" value="F:formyl-CoA transferase activity"/>
    <property type="evidence" value="ECO:0007669"/>
    <property type="project" value="UniProtKB-EC"/>
</dbReference>
<name>A0A0K8NZ81_PISS1</name>
<dbReference type="OrthoDB" id="5294844at2"/>
<dbReference type="InterPro" id="IPR023606">
    <property type="entry name" value="CoA-Trfase_III_dom_1_sf"/>
</dbReference>
<protein>
    <submittedName>
        <fullName evidence="3">L-carnitine dehydratase/bile acid-inducible protein F</fullName>
        <ecNumber evidence="3">2.8.3.16</ecNumber>
    </submittedName>
</protein>
<accession>A0A0K8NZ81</accession>
<dbReference type="Pfam" id="PF02515">
    <property type="entry name" value="CoA_transf_3"/>
    <property type="match status" value="1"/>
</dbReference>
<gene>
    <name evidence="3" type="ORF">ISF6_1451</name>
</gene>
<dbReference type="PANTHER" id="PTHR48207">
    <property type="entry name" value="SUCCINATE--HYDROXYMETHYLGLUTARATE COA-TRANSFERASE"/>
    <property type="match status" value="1"/>
</dbReference>
<dbReference type="InterPro" id="IPR050483">
    <property type="entry name" value="CoA-transferase_III_domain"/>
</dbReference>
<dbReference type="STRING" id="1547922.ISF6_1451"/>
<dbReference type="AlphaFoldDB" id="A0A0K8NZ81"/>
<dbReference type="EMBL" id="BBYR01000026">
    <property type="protein sequence ID" value="GAP35678.1"/>
    <property type="molecule type" value="Genomic_DNA"/>
</dbReference>
<dbReference type="SUPFAM" id="SSF89796">
    <property type="entry name" value="CoA-transferase family III (CaiB/BaiF)"/>
    <property type="match status" value="1"/>
</dbReference>
<evidence type="ECO:0000256" key="2">
    <source>
        <dbReference type="SAM" id="MobiDB-lite"/>
    </source>
</evidence>
<evidence type="ECO:0000256" key="1">
    <source>
        <dbReference type="ARBA" id="ARBA00022679"/>
    </source>
</evidence>
<evidence type="ECO:0000313" key="3">
    <source>
        <dbReference type="EMBL" id="GAP35678.1"/>
    </source>
</evidence>
<comment type="caution">
    <text evidence="3">The sequence shown here is derived from an EMBL/GenBank/DDBJ whole genome shotgun (WGS) entry which is preliminary data.</text>
</comment>
<feature type="region of interest" description="Disordered" evidence="2">
    <location>
        <begin position="410"/>
        <end position="438"/>
    </location>
</feature>
<dbReference type="InterPro" id="IPR044855">
    <property type="entry name" value="CoA-Trfase_III_dom3_sf"/>
</dbReference>
<dbReference type="Proteomes" id="UP000037660">
    <property type="component" value="Unassembled WGS sequence"/>
</dbReference>
<dbReference type="EC" id="2.8.3.16" evidence="3"/>
<reference evidence="3 4" key="2">
    <citation type="journal article" date="2016" name="Science">
        <title>A bacterium that degrades and assimilates poly(ethylene terephthalate).</title>
        <authorList>
            <person name="Yoshida S."/>
            <person name="Hiraga K."/>
            <person name="Takehana T."/>
            <person name="Taniguchi I."/>
            <person name="Yamaji H."/>
            <person name="Maeda Y."/>
            <person name="Toyohara K."/>
            <person name="Miyamoto K."/>
            <person name="Kimura Y."/>
            <person name="Oda K."/>
        </authorList>
    </citation>
    <scope>NUCLEOTIDE SEQUENCE [LARGE SCALE GENOMIC DNA]</scope>
    <source>
        <strain evidence="4">NBRC 110686 / TISTR 2288 / 201-F6</strain>
    </source>
</reference>
<dbReference type="Gene3D" id="3.30.1540.10">
    <property type="entry name" value="formyl-coa transferase, domain 3"/>
    <property type="match status" value="1"/>
</dbReference>
<dbReference type="InterPro" id="IPR003673">
    <property type="entry name" value="CoA-Trfase_fam_III"/>
</dbReference>
<keyword evidence="4" id="KW-1185">Reference proteome</keyword>
<keyword evidence="1 3" id="KW-0808">Transferase</keyword>
<dbReference type="PANTHER" id="PTHR48207:SF3">
    <property type="entry name" value="SUCCINATE--HYDROXYMETHYLGLUTARATE COA-TRANSFERASE"/>
    <property type="match status" value="1"/>
</dbReference>
<dbReference type="RefSeq" id="WP_082368160.1">
    <property type="nucleotide sequence ID" value="NZ_BBYR01000026.1"/>
</dbReference>
<organism evidence="3 4">
    <name type="scientific">Piscinibacter sakaiensis</name>
    <name type="common">Ideonella sakaiensis</name>
    <dbReference type="NCBI Taxonomy" id="1547922"/>
    <lineage>
        <taxon>Bacteria</taxon>
        <taxon>Pseudomonadati</taxon>
        <taxon>Pseudomonadota</taxon>
        <taxon>Betaproteobacteria</taxon>
        <taxon>Burkholderiales</taxon>
        <taxon>Sphaerotilaceae</taxon>
        <taxon>Piscinibacter</taxon>
    </lineage>
</organism>
<dbReference type="Gene3D" id="3.40.50.10540">
    <property type="entry name" value="Crotonobetainyl-coa:carnitine coa-transferase, domain 1"/>
    <property type="match status" value="1"/>
</dbReference>
<sequence>MAALPHRDEAAAGPLAGCRVLELGSTASGPFCARLLADFGAEVVKVEDPEGDTIRGLGQTVDGKSLYAASICRNKRIVSIDLRQPAGRDLLLATLPRFDIVVENFRPGTLERWGLGYDVLTQSRPDLILTRVSGFGQTGPYSARPGYGVIGEAMSGLRQLIGDPDRPPSRVAMPLTDYITGLYAALGTVMAALHRERTGQGQVVDVSLIESAFSFMESHVPAFDKTGAIGMRCGPRLPQSAPNTLFPTADGSHVHIAALADAVFRRLTCAMGDPALGTDPRFATQAGRNAHEEELEALIGAWTRRLPTAALTAALDAQDVPATPIYSMADIFADPHYRARDMLVRTPDEDLGEVTLAGVVPKLSATPGRIRWSGHRIGQDTREVLQALAGLDDARIDALEAAGVVACDPQRMKARRTRPATAPDAAPSGPGNDATRLP</sequence>
<evidence type="ECO:0000313" key="4">
    <source>
        <dbReference type="Proteomes" id="UP000037660"/>
    </source>
</evidence>
<proteinExistence type="predicted"/>